<feature type="domain" description="Fibronectin type-III" evidence="7">
    <location>
        <begin position="443"/>
        <end position="535"/>
    </location>
</feature>
<evidence type="ECO:0000256" key="1">
    <source>
        <dbReference type="ARBA" id="ARBA00022729"/>
    </source>
</evidence>
<evidence type="ECO:0000256" key="3">
    <source>
        <dbReference type="ARBA" id="ARBA00023157"/>
    </source>
</evidence>
<dbReference type="SUPFAM" id="SSF49899">
    <property type="entry name" value="Concanavalin A-like lectins/glucanases"/>
    <property type="match status" value="2"/>
</dbReference>
<dbReference type="InterPro" id="IPR000998">
    <property type="entry name" value="MAM_dom"/>
</dbReference>
<dbReference type="InterPro" id="IPR013320">
    <property type="entry name" value="ConA-like_dom_sf"/>
</dbReference>
<keyword evidence="2" id="KW-0677">Repeat</keyword>
<dbReference type="PROSITE" id="PS50853">
    <property type="entry name" value="FN3"/>
    <property type="match status" value="3"/>
</dbReference>
<evidence type="ECO:0000313" key="9">
    <source>
        <dbReference type="Proteomes" id="UP000256980"/>
    </source>
</evidence>
<feature type="domain" description="CUB" evidence="5">
    <location>
        <begin position="805"/>
        <end position="936"/>
    </location>
</feature>
<dbReference type="CDD" id="cd00063">
    <property type="entry name" value="FN3"/>
    <property type="match status" value="3"/>
</dbReference>
<feature type="chain" id="PRO_5017553504" evidence="4">
    <location>
        <begin position="21"/>
        <end position="1021"/>
    </location>
</feature>
<dbReference type="SMART" id="SM00042">
    <property type="entry name" value="CUB"/>
    <property type="match status" value="1"/>
</dbReference>
<evidence type="ECO:0000259" key="7">
    <source>
        <dbReference type="PROSITE" id="PS50853"/>
    </source>
</evidence>
<reference evidence="8 9" key="1">
    <citation type="submission" date="2018-07" db="EMBL/GenBank/DDBJ databases">
        <title>Genomic Encyclopedia of Type Strains, Phase III (KMG-III): the genomes of soil and plant-associated and newly described type strains.</title>
        <authorList>
            <person name="Whitman W."/>
        </authorList>
    </citation>
    <scope>NUCLEOTIDE SEQUENCE [LARGE SCALE GENOMIC DNA]</scope>
    <source>
        <strain evidence="8 9">CECT 7946</strain>
    </source>
</reference>
<dbReference type="SUPFAM" id="SSF49265">
    <property type="entry name" value="Fibronectin type III"/>
    <property type="match status" value="2"/>
</dbReference>
<dbReference type="InterPro" id="IPR013783">
    <property type="entry name" value="Ig-like_fold"/>
</dbReference>
<dbReference type="GO" id="GO:0005975">
    <property type="term" value="P:carbohydrate metabolic process"/>
    <property type="evidence" value="ECO:0007669"/>
    <property type="project" value="UniProtKB-ARBA"/>
</dbReference>
<feature type="signal peptide" evidence="4">
    <location>
        <begin position="1"/>
        <end position="20"/>
    </location>
</feature>
<keyword evidence="3" id="KW-1015">Disulfide bond</keyword>
<dbReference type="Pfam" id="PF07675">
    <property type="entry name" value="Cleaved_Adhesin"/>
    <property type="match status" value="3"/>
</dbReference>
<dbReference type="SUPFAM" id="SSF49854">
    <property type="entry name" value="Spermadhesin, CUB domain"/>
    <property type="match status" value="1"/>
</dbReference>
<dbReference type="CDD" id="cd00041">
    <property type="entry name" value="CUB"/>
    <property type="match status" value="1"/>
</dbReference>
<evidence type="ECO:0000259" key="5">
    <source>
        <dbReference type="PROSITE" id="PS01180"/>
    </source>
</evidence>
<evidence type="ECO:0000313" key="8">
    <source>
        <dbReference type="EMBL" id="RED44321.1"/>
    </source>
</evidence>
<keyword evidence="9" id="KW-1185">Reference proteome</keyword>
<dbReference type="InterPro" id="IPR026444">
    <property type="entry name" value="Secre_tail"/>
</dbReference>
<dbReference type="NCBIfam" id="NF038128">
    <property type="entry name" value="choice_anch_J"/>
    <property type="match status" value="1"/>
</dbReference>
<dbReference type="InterPro" id="IPR050991">
    <property type="entry name" value="ECM_Regulatory_Proteins"/>
</dbReference>
<evidence type="ECO:0000256" key="4">
    <source>
        <dbReference type="SAM" id="SignalP"/>
    </source>
</evidence>
<dbReference type="Gene3D" id="2.60.120.200">
    <property type="match status" value="3"/>
</dbReference>
<keyword evidence="1 4" id="KW-0732">Signal</keyword>
<dbReference type="OrthoDB" id="1113525at2"/>
<dbReference type="GO" id="GO:0004553">
    <property type="term" value="F:hydrolase activity, hydrolyzing O-glycosyl compounds"/>
    <property type="evidence" value="ECO:0007669"/>
    <property type="project" value="UniProtKB-ARBA"/>
</dbReference>
<dbReference type="Gene3D" id="2.60.40.10">
    <property type="entry name" value="Immunoglobulins"/>
    <property type="match status" value="3"/>
</dbReference>
<dbReference type="PROSITE" id="PS50060">
    <property type="entry name" value="MAM_2"/>
    <property type="match status" value="2"/>
</dbReference>
<feature type="domain" description="MAM" evidence="6">
    <location>
        <begin position="541"/>
        <end position="710"/>
    </location>
</feature>
<feature type="domain" description="Fibronectin type-III" evidence="7">
    <location>
        <begin position="179"/>
        <end position="270"/>
    </location>
</feature>
<dbReference type="SMART" id="SM00060">
    <property type="entry name" value="FN3"/>
    <property type="match status" value="3"/>
</dbReference>
<name>A0A3D9H569_9FLAO</name>
<comment type="caution">
    <text evidence="8">The sequence shown here is derived from an EMBL/GenBank/DDBJ whole genome shotgun (WGS) entry which is preliminary data.</text>
</comment>
<dbReference type="PANTHER" id="PTHR46708:SF2">
    <property type="entry name" value="FIBRONECTIN TYPE-III DOMAIN-CONTAINING PROTEIN"/>
    <property type="match status" value="1"/>
</dbReference>
<dbReference type="InterPro" id="IPR011628">
    <property type="entry name" value="Cleaved_adhesin"/>
</dbReference>
<gene>
    <name evidence="8" type="ORF">DFQ10_1032</name>
</gene>
<evidence type="ECO:0000259" key="6">
    <source>
        <dbReference type="PROSITE" id="PS50060"/>
    </source>
</evidence>
<feature type="domain" description="MAM" evidence="6">
    <location>
        <begin position="279"/>
        <end position="443"/>
    </location>
</feature>
<dbReference type="InterPro" id="IPR003961">
    <property type="entry name" value="FN3_dom"/>
</dbReference>
<organism evidence="8 9">
    <name type="scientific">Winogradskyella eximia</name>
    <dbReference type="NCBI Taxonomy" id="262006"/>
    <lineage>
        <taxon>Bacteria</taxon>
        <taxon>Pseudomonadati</taxon>
        <taxon>Bacteroidota</taxon>
        <taxon>Flavobacteriia</taxon>
        <taxon>Flavobacteriales</taxon>
        <taxon>Flavobacteriaceae</taxon>
        <taxon>Winogradskyella</taxon>
    </lineage>
</organism>
<dbReference type="PROSITE" id="PS01180">
    <property type="entry name" value="CUB"/>
    <property type="match status" value="1"/>
</dbReference>
<dbReference type="Pfam" id="PF00041">
    <property type="entry name" value="fn3"/>
    <property type="match status" value="3"/>
</dbReference>
<feature type="domain" description="Fibronectin type-III" evidence="7">
    <location>
        <begin position="710"/>
        <end position="801"/>
    </location>
</feature>
<dbReference type="Gene3D" id="2.60.120.290">
    <property type="entry name" value="Spermadhesin, CUB domain"/>
    <property type="match status" value="1"/>
</dbReference>
<dbReference type="InterPro" id="IPR035914">
    <property type="entry name" value="Sperma_CUB_dom_sf"/>
</dbReference>
<dbReference type="Proteomes" id="UP000256980">
    <property type="component" value="Unassembled WGS sequence"/>
</dbReference>
<proteinExistence type="predicted"/>
<dbReference type="GO" id="GO:0016020">
    <property type="term" value="C:membrane"/>
    <property type="evidence" value="ECO:0007669"/>
    <property type="project" value="InterPro"/>
</dbReference>
<dbReference type="PANTHER" id="PTHR46708">
    <property type="entry name" value="TENASCIN"/>
    <property type="match status" value="1"/>
</dbReference>
<dbReference type="InterPro" id="IPR036116">
    <property type="entry name" value="FN3_sf"/>
</dbReference>
<dbReference type="InterPro" id="IPR000859">
    <property type="entry name" value="CUB_dom"/>
</dbReference>
<dbReference type="NCBIfam" id="TIGR04183">
    <property type="entry name" value="Por_Secre_tail"/>
    <property type="match status" value="1"/>
</dbReference>
<evidence type="ECO:0000256" key="2">
    <source>
        <dbReference type="ARBA" id="ARBA00022737"/>
    </source>
</evidence>
<dbReference type="Pfam" id="PF18962">
    <property type="entry name" value="Por_Secre_tail"/>
    <property type="match status" value="1"/>
</dbReference>
<dbReference type="AlphaFoldDB" id="A0A3D9H569"/>
<dbReference type="EMBL" id="QRDV01000003">
    <property type="protein sequence ID" value="RED44321.1"/>
    <property type="molecule type" value="Genomic_DNA"/>
</dbReference>
<sequence>MKKITLLFLVMIAFCWRSNAQFTESFETEIPATWTILDLASTNSWEWDDTPEGEGAQDGIAVARIESGYPEANDDYLITPQITVTSGLNDRLTFYIKSRSGAFLEPYEILLSTATTVAADFTVVLQAESNAPSAWTKVTLDLSAYNGQSVYVAVRSTSQDEWELFVDNFINDTFPACMEPTDLTVINTSNITADLTWTENGTATSWNLEVVDITAGGSVTGASTVSGVTNPYTLSGLTSNNDYEFYVQADCGTEGPSIWVGPMSFRTSCDAFTAPYIQNFENAGDIPDCWTMSSDSGEEDWFFNESGPSHVGDGGDLSGSTLSNGYYAVCDASSNHGPRYLMSPLVDVSTLSTPELRFYEISNAEDSDNAQLDVEVWDGAAWNLMATYNTNTAGWELKSIDISGLVYTGPAQARFTFSEPNGGGDDDIAIDDVIFDNPIACIFPADLTVANVTATTADLAWTETGTAVAWNIEIVNITASETVTGVATLSEITNPYTVTGLLPNTEYEYYVQSNCGTTDGNSFWVGPVAFQTDCNPLTAPYTEGFDNGGAIPDCWRIYSDSGEEDWIFEASGLSHVGDDGLITGSTATGGFYAAADASQDHGPRYLVSPFVDVTALTTPALSFYEISNSEDSENAQLDVEVWDGAAWNLVGTYNTNTAGWELKTIDISGLTFTGPAQARFTFSEVIEPGDFDDDIAIDDVTFDEAPLCMSPTELSVTNITTTTADLEWAANGTATTWNIEIVDVTGGETVTGVATISGVTNPYSYTGLTDDNHYEFYVQSECGVNGVSSWVGPYTFATAIIPPACGGVFVDGGGSHAAYSESEFSSTTILPDSAGESVTITFTHVDLEVDTFGSGDQDGCYDYLTIYNGPDNTYPVLAQTLCGQDSGNGDNTIVASSELHIGDFFTSTDPSGALTIEFRSDAGYNLTGWEATVTCATLSIDDLVNKSAFTYYPNPVKNTLSLNAQKSIETITVYNMLGQEMFRTAPSSISSELDMSNLSIGTYFVKVTIESVTKTIRVIKQ</sequence>
<dbReference type="RefSeq" id="WP_115816937.1">
    <property type="nucleotide sequence ID" value="NZ_QRDV01000003.1"/>
</dbReference>
<protein>
    <submittedName>
        <fullName evidence="8">Putative secreted protein (Por secretion system target)</fullName>
    </submittedName>
</protein>
<accession>A0A3D9H569</accession>